<feature type="binding site" evidence="7">
    <location>
        <position position="215"/>
    </location>
    <ligand>
        <name>Mg(2+)</name>
        <dbReference type="ChEBI" id="CHEBI:18420"/>
    </ligand>
</feature>
<dbReference type="Proteomes" id="UP000460290">
    <property type="component" value="Unassembled WGS sequence"/>
</dbReference>
<feature type="domain" description="Hflx-type G" evidence="9">
    <location>
        <begin position="202"/>
        <end position="377"/>
    </location>
</feature>
<dbReference type="InterPro" id="IPR016496">
    <property type="entry name" value="GTPase_HflX"/>
</dbReference>
<dbReference type="PROSITE" id="PS51705">
    <property type="entry name" value="G_HFLX"/>
    <property type="match status" value="1"/>
</dbReference>
<dbReference type="PANTHER" id="PTHR10229:SF0">
    <property type="entry name" value="GTP-BINDING PROTEIN 6-RELATED"/>
    <property type="match status" value="1"/>
</dbReference>
<protein>
    <recommendedName>
        <fullName evidence="5">GTPase HflX</fullName>
    </recommendedName>
    <alternativeName>
        <fullName evidence="5">GTP-binding protein HflX</fullName>
    </alternativeName>
</protein>
<dbReference type="Pfam" id="PF16360">
    <property type="entry name" value="GTP-bdg_M"/>
    <property type="match status" value="1"/>
</dbReference>
<dbReference type="Gene3D" id="6.10.250.2860">
    <property type="match status" value="1"/>
</dbReference>
<dbReference type="Pfam" id="PF13167">
    <property type="entry name" value="GTP-bdg_N"/>
    <property type="match status" value="1"/>
</dbReference>
<dbReference type="RefSeq" id="WP_160613946.1">
    <property type="nucleotide sequence ID" value="NZ_JAUFQM010000001.1"/>
</dbReference>
<gene>
    <name evidence="5 10" type="primary">hflX</name>
    <name evidence="10" type="ORF">GRI35_09565</name>
</gene>
<feature type="coiled-coil region" evidence="8">
    <location>
        <begin position="168"/>
        <end position="195"/>
    </location>
</feature>
<dbReference type="InterPro" id="IPR027417">
    <property type="entry name" value="P-loop_NTPase"/>
</dbReference>
<evidence type="ECO:0000256" key="8">
    <source>
        <dbReference type="SAM" id="Coils"/>
    </source>
</evidence>
<name>A0A844Z974_9SPHN</name>
<dbReference type="InterPro" id="IPR032305">
    <property type="entry name" value="GTP-bd_M"/>
</dbReference>
<dbReference type="PANTHER" id="PTHR10229">
    <property type="entry name" value="GTP-BINDING PROTEIN HFLX"/>
    <property type="match status" value="1"/>
</dbReference>
<feature type="binding site" evidence="6">
    <location>
        <begin position="233"/>
        <end position="237"/>
    </location>
    <ligand>
        <name>GTP</name>
        <dbReference type="ChEBI" id="CHEBI:37565"/>
    </ligand>
</feature>
<evidence type="ECO:0000256" key="1">
    <source>
        <dbReference type="ARBA" id="ARBA00022723"/>
    </source>
</evidence>
<comment type="subcellular location">
    <subcellularLocation>
        <location evidence="5">Cytoplasm</location>
    </subcellularLocation>
    <text evidence="5">May associate with membranes.</text>
</comment>
<keyword evidence="3 7" id="KW-0460">Magnesium</keyword>
<dbReference type="GO" id="GO:0046872">
    <property type="term" value="F:metal ion binding"/>
    <property type="evidence" value="ECO:0007669"/>
    <property type="project" value="UniProtKB-KW"/>
</dbReference>
<dbReference type="GO" id="GO:0043022">
    <property type="term" value="F:ribosome binding"/>
    <property type="evidence" value="ECO:0007669"/>
    <property type="project" value="TreeGrafter"/>
</dbReference>
<comment type="cofactor">
    <cofactor evidence="7">
        <name>Mg(2+)</name>
        <dbReference type="ChEBI" id="CHEBI:18420"/>
    </cofactor>
</comment>
<dbReference type="GO" id="GO:0005737">
    <property type="term" value="C:cytoplasm"/>
    <property type="evidence" value="ECO:0007669"/>
    <property type="project" value="UniProtKB-SubCell"/>
</dbReference>
<dbReference type="InterPro" id="IPR030394">
    <property type="entry name" value="G_HFLX_dom"/>
</dbReference>
<keyword evidence="4 5" id="KW-0342">GTP-binding</keyword>
<organism evidence="10 11">
    <name type="scientific">Pontixanthobacter aestiaquae</name>
    <dbReference type="NCBI Taxonomy" id="1509367"/>
    <lineage>
        <taxon>Bacteria</taxon>
        <taxon>Pseudomonadati</taxon>
        <taxon>Pseudomonadota</taxon>
        <taxon>Alphaproteobacteria</taxon>
        <taxon>Sphingomonadales</taxon>
        <taxon>Erythrobacteraceae</taxon>
        <taxon>Pontixanthobacter</taxon>
    </lineage>
</organism>
<feature type="binding site" evidence="7">
    <location>
        <position position="235"/>
    </location>
    <ligand>
        <name>Mg(2+)</name>
        <dbReference type="ChEBI" id="CHEBI:18420"/>
    </ligand>
</feature>
<sequence>MGEVSRGARAVVVCPDIRSQRYDLDAEARLEEACGLALAIGIEVVTSQILPVRDVKPNTLFGSGQVDNIQAACELEEAELVVVDGALSPIQQRNLEDRLKRKVIDRTGLILEIFGERAATAEGRLQVELAHLDYQQSRLVRSWTHLERQRGGFGFLGGPGETQIEADRRMIRQRMGRLRKELEQVRKTRALHRERRGRAPWPIIALVGYTNAGKSTLFNTLTGAEVMAEDLLFATLDPTMRAVRLPGVEKAILSDTVGFISDLPTQLVAAFRATLEEVTAADVIVHVRDMSNPSAAAQKSQVLGVLTDLGVIDGEDGVSHIPIVEAWNKWDLLDTDKRAELAELAANDELVIPISAISGEGLDEFVTEIDDLLTAGAREYHLVLSAAEGQKIAWLHAHGNVLNEQDAGEGEDGPLRAIDVKLTAKEFGRFDSL</sequence>
<evidence type="ECO:0000256" key="2">
    <source>
        <dbReference type="ARBA" id="ARBA00022741"/>
    </source>
</evidence>
<evidence type="ECO:0000256" key="6">
    <source>
        <dbReference type="PIRSR" id="PIRSR006809-1"/>
    </source>
</evidence>
<dbReference type="OrthoDB" id="9812272at2"/>
<evidence type="ECO:0000259" key="9">
    <source>
        <dbReference type="PROSITE" id="PS51705"/>
    </source>
</evidence>
<dbReference type="EMBL" id="WTYZ01000001">
    <property type="protein sequence ID" value="MXO83607.1"/>
    <property type="molecule type" value="Genomic_DNA"/>
</dbReference>
<comment type="function">
    <text evidence="5">GTPase that associates with the 50S ribosomal subunit and may have a role during protein synthesis or ribosome biogenesis.</text>
</comment>
<dbReference type="PIRSF" id="PIRSF006809">
    <property type="entry name" value="GTP-binding_hflX_prd"/>
    <property type="match status" value="1"/>
</dbReference>
<dbReference type="CDD" id="cd01878">
    <property type="entry name" value="HflX"/>
    <property type="match status" value="1"/>
</dbReference>
<feature type="binding site" evidence="6">
    <location>
        <begin position="208"/>
        <end position="215"/>
    </location>
    <ligand>
        <name>GTP</name>
        <dbReference type="ChEBI" id="CHEBI:37565"/>
    </ligand>
</feature>
<dbReference type="Pfam" id="PF19275">
    <property type="entry name" value="HflX_C"/>
    <property type="match status" value="1"/>
</dbReference>
<keyword evidence="5" id="KW-0963">Cytoplasm</keyword>
<dbReference type="Pfam" id="PF01926">
    <property type="entry name" value="MMR_HSR1"/>
    <property type="match status" value="1"/>
</dbReference>
<evidence type="ECO:0000256" key="7">
    <source>
        <dbReference type="PIRSR" id="PIRSR006809-2"/>
    </source>
</evidence>
<reference evidence="10 11" key="1">
    <citation type="submission" date="2019-12" db="EMBL/GenBank/DDBJ databases">
        <title>Genomic-based taxomic classification of the family Erythrobacteraceae.</title>
        <authorList>
            <person name="Xu L."/>
        </authorList>
    </citation>
    <scope>NUCLEOTIDE SEQUENCE [LARGE SCALE GENOMIC DNA]</scope>
    <source>
        <strain evidence="10 11">KCTC 42006</strain>
    </source>
</reference>
<keyword evidence="8" id="KW-0175">Coiled coil</keyword>
<dbReference type="Gene3D" id="3.40.50.11060">
    <property type="entry name" value="GTPase HflX, N-terminal domain"/>
    <property type="match status" value="1"/>
</dbReference>
<evidence type="ECO:0000256" key="3">
    <source>
        <dbReference type="ARBA" id="ARBA00022842"/>
    </source>
</evidence>
<comment type="similarity">
    <text evidence="5">Belongs to the TRAFAC class OBG-HflX-like GTPase superfamily. HflX GTPase family.</text>
</comment>
<evidence type="ECO:0000256" key="5">
    <source>
        <dbReference type="HAMAP-Rule" id="MF_00900"/>
    </source>
</evidence>
<accession>A0A844Z974</accession>
<dbReference type="NCBIfam" id="TIGR03156">
    <property type="entry name" value="GTP_HflX"/>
    <property type="match status" value="1"/>
</dbReference>
<dbReference type="InterPro" id="IPR006073">
    <property type="entry name" value="GTP-bd"/>
</dbReference>
<feature type="binding site" evidence="6">
    <location>
        <begin position="255"/>
        <end position="258"/>
    </location>
    <ligand>
        <name>GTP</name>
        <dbReference type="ChEBI" id="CHEBI:37565"/>
    </ligand>
</feature>
<keyword evidence="11" id="KW-1185">Reference proteome</keyword>
<dbReference type="InterPro" id="IPR042108">
    <property type="entry name" value="GTPase_HflX_N_sf"/>
</dbReference>
<evidence type="ECO:0000256" key="4">
    <source>
        <dbReference type="ARBA" id="ARBA00023134"/>
    </source>
</evidence>
<dbReference type="InterPro" id="IPR045498">
    <property type="entry name" value="HflX_C"/>
</dbReference>
<evidence type="ECO:0000313" key="10">
    <source>
        <dbReference type="EMBL" id="MXO83607.1"/>
    </source>
</evidence>
<dbReference type="SUPFAM" id="SSF52540">
    <property type="entry name" value="P-loop containing nucleoside triphosphate hydrolases"/>
    <property type="match status" value="1"/>
</dbReference>
<comment type="caution">
    <text evidence="10">The sequence shown here is derived from an EMBL/GenBank/DDBJ whole genome shotgun (WGS) entry which is preliminary data.</text>
</comment>
<dbReference type="GO" id="GO:0005525">
    <property type="term" value="F:GTP binding"/>
    <property type="evidence" value="ECO:0007669"/>
    <property type="project" value="UniProtKB-UniRule"/>
</dbReference>
<feature type="binding site" evidence="6">
    <location>
        <begin position="328"/>
        <end position="331"/>
    </location>
    <ligand>
        <name>GTP</name>
        <dbReference type="ChEBI" id="CHEBI:37565"/>
    </ligand>
</feature>
<dbReference type="Gene3D" id="3.40.50.300">
    <property type="entry name" value="P-loop containing nucleotide triphosphate hydrolases"/>
    <property type="match status" value="1"/>
</dbReference>
<evidence type="ECO:0000313" key="11">
    <source>
        <dbReference type="Proteomes" id="UP000460290"/>
    </source>
</evidence>
<keyword evidence="2 5" id="KW-0547">Nucleotide-binding</keyword>
<dbReference type="PRINTS" id="PR00326">
    <property type="entry name" value="GTP1OBG"/>
</dbReference>
<comment type="subunit">
    <text evidence="5">Monomer. Associates with the 50S ribosomal subunit.</text>
</comment>
<proteinExistence type="inferred from homology"/>
<dbReference type="InterPro" id="IPR025121">
    <property type="entry name" value="GTPase_HflX_N"/>
</dbReference>
<dbReference type="AlphaFoldDB" id="A0A844Z974"/>
<keyword evidence="1 7" id="KW-0479">Metal-binding</keyword>
<dbReference type="HAMAP" id="MF_00900">
    <property type="entry name" value="GTPase_HflX"/>
    <property type="match status" value="1"/>
</dbReference>
<dbReference type="GO" id="GO:0003924">
    <property type="term" value="F:GTPase activity"/>
    <property type="evidence" value="ECO:0007669"/>
    <property type="project" value="UniProtKB-UniRule"/>
</dbReference>